<feature type="region of interest" description="Disordered" evidence="1">
    <location>
        <begin position="1"/>
        <end position="48"/>
    </location>
</feature>
<proteinExistence type="predicted"/>
<reference evidence="2 3" key="1">
    <citation type="submission" date="2012-07" db="EMBL/GenBank/DDBJ databases">
        <authorList>
            <person name="Durkin A.S."/>
            <person name="McCorrison J."/>
            <person name="Torralba M."/>
            <person name="Gillis M."/>
            <person name="Methe B."/>
            <person name="Sutton G."/>
            <person name="Nelson K.E."/>
        </authorList>
    </citation>
    <scope>NUCLEOTIDE SEQUENCE [LARGE SCALE GENOMIC DNA]</scope>
    <source>
        <strain evidence="3">ATCC 12104 / DSM 43013 / CCUG 2238 / JCM 8349 / NCTC 10301 / Howell 279</strain>
    </source>
</reference>
<protein>
    <submittedName>
        <fullName evidence="2">Uncharacterized protein</fullName>
    </submittedName>
</protein>
<evidence type="ECO:0000256" key="1">
    <source>
        <dbReference type="SAM" id="MobiDB-lite"/>
    </source>
</evidence>
<dbReference type="Proteomes" id="UP000007814">
    <property type="component" value="Unassembled WGS sequence"/>
</dbReference>
<accession>J3JIQ5</accession>
<name>J3JIQ5_ACTNH</name>
<organism evidence="2 3">
    <name type="scientific">Actinomyces naeslundii (strain ATCC 12104 / DSM 43013 / CCUG 2238 / JCM 8349 / NCTC 10301 / Howell 279)</name>
    <dbReference type="NCBI Taxonomy" id="1115803"/>
    <lineage>
        <taxon>Bacteria</taxon>
        <taxon>Bacillati</taxon>
        <taxon>Actinomycetota</taxon>
        <taxon>Actinomycetes</taxon>
        <taxon>Actinomycetales</taxon>
        <taxon>Actinomycetaceae</taxon>
        <taxon>Actinomyces</taxon>
    </lineage>
</organism>
<dbReference type="AlphaFoldDB" id="J3JIQ5"/>
<evidence type="ECO:0000313" key="3">
    <source>
        <dbReference type="Proteomes" id="UP000007814"/>
    </source>
</evidence>
<evidence type="ECO:0000313" key="2">
    <source>
        <dbReference type="EMBL" id="EJN83781.1"/>
    </source>
</evidence>
<sequence>MSRSPQDTDADVIVETDGSGEVKDVKTVANGSTGQPAESLTDCHQDRPGDTTMLEALSLRVYFSGEMLETLKAGSQTEQVGTVGER</sequence>
<feature type="compositionally biased region" description="Polar residues" evidence="1">
    <location>
        <begin position="29"/>
        <end position="38"/>
    </location>
</feature>
<dbReference type="EMBL" id="ALJK01000205">
    <property type="protein sequence ID" value="EJN83781.1"/>
    <property type="molecule type" value="Genomic_DNA"/>
</dbReference>
<comment type="caution">
    <text evidence="2">The sequence shown here is derived from an EMBL/GenBank/DDBJ whole genome shotgun (WGS) entry which is preliminary data.</text>
</comment>
<dbReference type="PATRIC" id="fig|1115803.3.peg.2313"/>
<gene>
    <name evidence="2" type="ORF">HMPREF1129_1956</name>
</gene>